<reference evidence="1 2" key="1">
    <citation type="submission" date="2018-11" db="EMBL/GenBank/DDBJ databases">
        <title>Sequencing the genomes of 1000 actinobacteria strains.</title>
        <authorList>
            <person name="Klenk H.-P."/>
        </authorList>
    </citation>
    <scope>NUCLEOTIDE SEQUENCE [LARGE SCALE GENOMIC DNA]</scope>
    <source>
        <strain evidence="1 2">DSM 13521</strain>
    </source>
</reference>
<proteinExistence type="predicted"/>
<dbReference type="RefSeq" id="WP_148059509.1">
    <property type="nucleotide sequence ID" value="NZ_RKHQ01000001.1"/>
</dbReference>
<protein>
    <recommendedName>
        <fullName evidence="3">Transcriptional regulator, AbiEi antitoxin, Type IV TA system</fullName>
    </recommendedName>
</protein>
<dbReference type="Proteomes" id="UP000275356">
    <property type="component" value="Unassembled WGS sequence"/>
</dbReference>
<gene>
    <name evidence="1" type="ORF">EDD28_0284</name>
</gene>
<organism evidence="1 2">
    <name type="scientific">Salana multivorans</name>
    <dbReference type="NCBI Taxonomy" id="120377"/>
    <lineage>
        <taxon>Bacteria</taxon>
        <taxon>Bacillati</taxon>
        <taxon>Actinomycetota</taxon>
        <taxon>Actinomycetes</taxon>
        <taxon>Micrococcales</taxon>
        <taxon>Beutenbergiaceae</taxon>
        <taxon>Salana</taxon>
    </lineage>
</organism>
<dbReference type="SUPFAM" id="SSF52980">
    <property type="entry name" value="Restriction endonuclease-like"/>
    <property type="match status" value="1"/>
</dbReference>
<sequence>MTYPDAWTGLRAPTRGSRVEPRGFPPILRLAELTPAERRATLLDPACSRVRHGYVARAASADRPSAERRIHDVLVGARAVVTTARTLTAVSHVTAAMALGCWVFQPPLVVHVTQTGHRKGASGMVPVRRHVAALPDADLRLLGDVMVTSPARTAIDVARTEPFLRALPVVDVLLRLGVEPDELTARVSALGSVRGARAAAAVVSSATGRVHAIGESIVRGHAILMGLPPAHTLYAVDTPRGRWEADLAWPELKVAIEIDGATKLAGLRGEALTRALNASAAREAALVEQGWVILHVTWRDLMETDSLRRALARLVRHRVV</sequence>
<keyword evidence="2" id="KW-1185">Reference proteome</keyword>
<evidence type="ECO:0000313" key="1">
    <source>
        <dbReference type="EMBL" id="ROR95722.1"/>
    </source>
</evidence>
<dbReference type="InterPro" id="IPR011335">
    <property type="entry name" value="Restrct_endonuc-II-like"/>
</dbReference>
<evidence type="ECO:0000313" key="2">
    <source>
        <dbReference type="Proteomes" id="UP000275356"/>
    </source>
</evidence>
<evidence type="ECO:0008006" key="3">
    <source>
        <dbReference type="Google" id="ProtNLM"/>
    </source>
</evidence>
<accession>A0A3N2D7P5</accession>
<name>A0A3N2D7P5_9MICO</name>
<dbReference type="EMBL" id="RKHQ01000001">
    <property type="protein sequence ID" value="ROR95722.1"/>
    <property type="molecule type" value="Genomic_DNA"/>
</dbReference>
<dbReference type="AlphaFoldDB" id="A0A3N2D7P5"/>
<comment type="caution">
    <text evidence="1">The sequence shown here is derived from an EMBL/GenBank/DDBJ whole genome shotgun (WGS) entry which is preliminary data.</text>
</comment>
<dbReference type="OrthoDB" id="5517693at2"/>